<dbReference type="EMBL" id="BMYK01000004">
    <property type="protein sequence ID" value="GHC78680.1"/>
    <property type="molecule type" value="Genomic_DNA"/>
</dbReference>
<dbReference type="RefSeq" id="WP_189686723.1">
    <property type="nucleotide sequence ID" value="NZ_BMYK01000004.1"/>
</dbReference>
<feature type="active site" description="Charge relay system" evidence="5">
    <location>
        <position position="488"/>
    </location>
</feature>
<sequence length="792" mass="86690">MPAARLRKRKSSNRGEDTAAATPTDTSPKADPQDSLVIYVHGVAQEDPPGELKLGWDLALFGRDMGESSRMAYWADVVRPEVLQAKRVGAQKVSVAEASTVDLNAVLDGASVPKSKKADAEQLALELLREMGIEAQAEASAVGAKFLPLPASLRKPISRFFIERLVTDTAAYFFKPGARKKIQDRLTAEINAAGKRPVTIVAHSQGTVIAYEVLAALQKDAIKLDALVTLGSPLGVREVQDHLDPGDPLQVPGVVQRWHNFADPLDPVALDKGLASDFTPLGAIEDVTLLNNRTRLDWNFNPHSAVGYLAHPKVRRVVNEAMRMDVMARFVLARDVAERLGAEPQTRHSVLIEVLEPGYPALNEKRTTTRELEKGEQSRLKRKDVDDLPPLRLEHRIDELVVQLRQLVGKEAETAACIDPLRRFVSARLTAGELRAIGREHQKMRIYAVWRSSRKAKLTGRSMSVLKADAALTSFSADGSDITWAVLDTGARADHPHFDNQVIKEVWDCTKRGRPVLLEGHQDPDGHGTHVCGIIAGMAPKRPRKDGSMPKERGVAPRAKLVVYKVLNDKGQGEDAWIIKALDHIAEQNANIAEGLAIHGINLSLGGPFDNTVYGCGFSPVCVELRRLWRDGVLVVVASGNEGQVQVNTSDGDNEINNYMSIGDPANLEDCIAVGAVNADKPHLYGVSSFSSRGPTADGRAKPDVVAPGERIRSCNSRFRSDEDLYYPESGTSMAAPHVSGLLAAFLSVRREFRGRPDEVKKILLDACVDIHRDRYHQGRGIPNLMQMLLSV</sequence>
<dbReference type="InterPro" id="IPR000209">
    <property type="entry name" value="Peptidase_S8/S53_dom"/>
</dbReference>
<dbReference type="PANTHER" id="PTHR43806">
    <property type="entry name" value="PEPTIDASE S8"/>
    <property type="match status" value="1"/>
</dbReference>
<evidence type="ECO:0000256" key="3">
    <source>
        <dbReference type="ARBA" id="ARBA00022801"/>
    </source>
</evidence>
<dbReference type="InterPro" id="IPR022398">
    <property type="entry name" value="Peptidase_S8_His-AS"/>
</dbReference>
<evidence type="ECO:0000256" key="2">
    <source>
        <dbReference type="ARBA" id="ARBA00022670"/>
    </source>
</evidence>
<feature type="active site" description="Charge relay system" evidence="5">
    <location>
        <position position="527"/>
    </location>
</feature>
<dbReference type="InterPro" id="IPR029058">
    <property type="entry name" value="AB_hydrolase_fold"/>
</dbReference>
<name>A0ABQ3FZM6_9BURK</name>
<evidence type="ECO:0000259" key="7">
    <source>
        <dbReference type="Pfam" id="PF00082"/>
    </source>
</evidence>
<comment type="similarity">
    <text evidence="1 5">Belongs to the peptidase S8 family.</text>
</comment>
<evidence type="ECO:0000313" key="8">
    <source>
        <dbReference type="EMBL" id="GHC78680.1"/>
    </source>
</evidence>
<dbReference type="InterPro" id="IPR015500">
    <property type="entry name" value="Peptidase_S8_subtilisin-rel"/>
</dbReference>
<dbReference type="SUPFAM" id="SSF53474">
    <property type="entry name" value="alpha/beta-Hydrolases"/>
    <property type="match status" value="1"/>
</dbReference>
<feature type="compositionally biased region" description="Low complexity" evidence="6">
    <location>
        <begin position="18"/>
        <end position="30"/>
    </location>
</feature>
<accession>A0ABQ3FZM6</accession>
<evidence type="ECO:0000256" key="1">
    <source>
        <dbReference type="ARBA" id="ARBA00011073"/>
    </source>
</evidence>
<evidence type="ECO:0000256" key="4">
    <source>
        <dbReference type="ARBA" id="ARBA00022825"/>
    </source>
</evidence>
<evidence type="ECO:0000256" key="6">
    <source>
        <dbReference type="SAM" id="MobiDB-lite"/>
    </source>
</evidence>
<dbReference type="PROSITE" id="PS00137">
    <property type="entry name" value="SUBTILASE_HIS"/>
    <property type="match status" value="1"/>
</dbReference>
<organism evidence="8 9">
    <name type="scientific">Pseudorhodoferax aquiterrae</name>
    <dbReference type="NCBI Taxonomy" id="747304"/>
    <lineage>
        <taxon>Bacteria</taxon>
        <taxon>Pseudomonadati</taxon>
        <taxon>Pseudomonadota</taxon>
        <taxon>Betaproteobacteria</taxon>
        <taxon>Burkholderiales</taxon>
        <taxon>Comamonadaceae</taxon>
    </lineage>
</organism>
<gene>
    <name evidence="8" type="ORF">GCM10007320_19330</name>
</gene>
<dbReference type="Gene3D" id="3.40.50.1820">
    <property type="entry name" value="alpha/beta hydrolase"/>
    <property type="match status" value="1"/>
</dbReference>
<feature type="region of interest" description="Disordered" evidence="6">
    <location>
        <begin position="1"/>
        <end position="33"/>
    </location>
</feature>
<dbReference type="SUPFAM" id="SSF52743">
    <property type="entry name" value="Subtilisin-like"/>
    <property type="match status" value="1"/>
</dbReference>
<reference evidence="9" key="1">
    <citation type="journal article" date="2019" name="Int. J. Syst. Evol. Microbiol.">
        <title>The Global Catalogue of Microorganisms (GCM) 10K type strain sequencing project: providing services to taxonomists for standard genome sequencing and annotation.</title>
        <authorList>
            <consortium name="The Broad Institute Genomics Platform"/>
            <consortium name="The Broad Institute Genome Sequencing Center for Infectious Disease"/>
            <person name="Wu L."/>
            <person name="Ma J."/>
        </authorList>
    </citation>
    <scope>NUCLEOTIDE SEQUENCE [LARGE SCALE GENOMIC DNA]</scope>
    <source>
        <strain evidence="9">KCTC 23314</strain>
    </source>
</reference>
<dbReference type="Pfam" id="PF00082">
    <property type="entry name" value="Peptidase_S8"/>
    <property type="match status" value="1"/>
</dbReference>
<dbReference type="PANTHER" id="PTHR43806:SF11">
    <property type="entry name" value="CEREVISIN-RELATED"/>
    <property type="match status" value="1"/>
</dbReference>
<dbReference type="InterPro" id="IPR023828">
    <property type="entry name" value="Peptidase_S8_Ser-AS"/>
</dbReference>
<dbReference type="InterPro" id="IPR036852">
    <property type="entry name" value="Peptidase_S8/S53_dom_sf"/>
</dbReference>
<keyword evidence="3 5" id="KW-0378">Hydrolase</keyword>
<dbReference type="PRINTS" id="PR00723">
    <property type="entry name" value="SUBTILISIN"/>
</dbReference>
<feature type="active site" description="Charge relay system" evidence="5">
    <location>
        <position position="733"/>
    </location>
</feature>
<dbReference type="Proteomes" id="UP000626210">
    <property type="component" value="Unassembled WGS sequence"/>
</dbReference>
<feature type="compositionally biased region" description="Basic residues" evidence="6">
    <location>
        <begin position="1"/>
        <end position="12"/>
    </location>
</feature>
<comment type="caution">
    <text evidence="8">The sequence shown here is derived from an EMBL/GenBank/DDBJ whole genome shotgun (WGS) entry which is preliminary data.</text>
</comment>
<feature type="domain" description="Peptidase S8/S53" evidence="7">
    <location>
        <begin position="479"/>
        <end position="768"/>
    </location>
</feature>
<proteinExistence type="inferred from homology"/>
<dbReference type="Gene3D" id="3.40.50.200">
    <property type="entry name" value="Peptidase S8/S53 domain"/>
    <property type="match status" value="1"/>
</dbReference>
<keyword evidence="2 5" id="KW-0645">Protease</keyword>
<dbReference type="PROSITE" id="PS51892">
    <property type="entry name" value="SUBTILASE"/>
    <property type="match status" value="1"/>
</dbReference>
<evidence type="ECO:0000313" key="9">
    <source>
        <dbReference type="Proteomes" id="UP000626210"/>
    </source>
</evidence>
<dbReference type="InterPro" id="IPR050131">
    <property type="entry name" value="Peptidase_S8_subtilisin-like"/>
</dbReference>
<dbReference type="CDD" id="cd07487">
    <property type="entry name" value="Peptidases_S8_1"/>
    <property type="match status" value="1"/>
</dbReference>
<keyword evidence="4 5" id="KW-0720">Serine protease</keyword>
<evidence type="ECO:0000256" key="5">
    <source>
        <dbReference type="PROSITE-ProRule" id="PRU01240"/>
    </source>
</evidence>
<protein>
    <submittedName>
        <fullName evidence="8">Serine peptidase</fullName>
    </submittedName>
</protein>
<keyword evidence="9" id="KW-1185">Reference proteome</keyword>
<dbReference type="PROSITE" id="PS00138">
    <property type="entry name" value="SUBTILASE_SER"/>
    <property type="match status" value="1"/>
</dbReference>